<comment type="similarity">
    <text evidence="2 5">Belongs to the CDP-alcohol phosphatidyltransferase class-I family.</text>
</comment>
<dbReference type="InterPro" id="IPR043130">
    <property type="entry name" value="CDP-OH_PTrfase_TM_dom"/>
</dbReference>
<reference evidence="7" key="1">
    <citation type="submission" date="2015-04" db="EMBL/GenBank/DDBJ databases">
        <authorList>
            <consortium name="Pathogen Informatics"/>
        </authorList>
    </citation>
    <scope>NUCLEOTIDE SEQUENCE [LARGE SCALE GENOMIC DNA]</scope>
    <source>
        <strain evidence="7">8A</strain>
    </source>
</reference>
<keyword evidence="6" id="KW-1133">Transmembrane helix</keyword>
<feature type="transmembrane region" description="Helical" evidence="6">
    <location>
        <begin position="188"/>
        <end position="207"/>
    </location>
</feature>
<protein>
    <submittedName>
        <fullName evidence="7">Choline/ethanolaminephosphotransferase, putative</fullName>
    </submittedName>
</protein>
<evidence type="ECO:0000256" key="5">
    <source>
        <dbReference type="RuleBase" id="RU003750"/>
    </source>
</evidence>
<dbReference type="InterPro" id="IPR000462">
    <property type="entry name" value="CDP-OH_P_trans"/>
</dbReference>
<sequence>TFDAIDGKQARRTNTSSPLGQLFDHGCDSITSSLFIFIVGKVADLPKGLIYYILLSSIQLQTYLFSWVEYHTRVYNTSIGRFGITEAHVIVISICILRGIKGVGIFNTTVNDILPENIRKFLCEYMLGVKLNYLILIPVSFFILLTISRSIYMGLQHAKKKREALSQLAIFYIFVFIQYYFYKSPLTVKHELICFLIISLYSSVYTLHMNLSSVLKIQMELFPSPTIFYYISILVLLLKQSTNYQFLTIFIFKDIFILSCMLIFIIIYLLDYANTIISNVCRELNINFLFNKKIKTK</sequence>
<evidence type="ECO:0000256" key="6">
    <source>
        <dbReference type="SAM" id="Phobius"/>
    </source>
</evidence>
<dbReference type="RefSeq" id="XP_028526681.1">
    <property type="nucleotide sequence ID" value="XM_028675118.1"/>
</dbReference>
<comment type="caution">
    <text evidence="7">The sequence shown here is derived from an EMBL/GenBank/DDBJ whole genome shotgun (WGS) entry which is preliminary data.</text>
</comment>
<proteinExistence type="inferred from homology"/>
<feature type="non-terminal residue" evidence="7">
    <location>
        <position position="1"/>
    </location>
</feature>
<evidence type="ECO:0000256" key="3">
    <source>
        <dbReference type="ARBA" id="ARBA00022679"/>
    </source>
</evidence>
<dbReference type="InterPro" id="IPR014472">
    <property type="entry name" value="CHOPT"/>
</dbReference>
<evidence type="ECO:0000256" key="1">
    <source>
        <dbReference type="ARBA" id="ARBA00004370"/>
    </source>
</evidence>
<dbReference type="PANTHER" id="PTHR10414:SF37">
    <property type="entry name" value="BB IN A BOXCAR, ISOFORM C"/>
    <property type="match status" value="1"/>
</dbReference>
<dbReference type="PROSITE" id="PS00379">
    <property type="entry name" value="CDP_ALCOHOL_P_TRANSF"/>
    <property type="match status" value="1"/>
</dbReference>
<name>A0A1J1GND4_PLAGA</name>
<feature type="transmembrane region" description="Helical" evidence="6">
    <location>
        <begin position="82"/>
        <end position="100"/>
    </location>
</feature>
<keyword evidence="6" id="KW-0812">Transmembrane</keyword>
<evidence type="ECO:0000313" key="8">
    <source>
        <dbReference type="Proteomes" id="UP000220797"/>
    </source>
</evidence>
<dbReference type="GO" id="GO:0016020">
    <property type="term" value="C:membrane"/>
    <property type="evidence" value="ECO:0007669"/>
    <property type="project" value="UniProtKB-SubCell"/>
</dbReference>
<keyword evidence="4 6" id="KW-0472">Membrane</keyword>
<feature type="transmembrane region" description="Helical" evidence="6">
    <location>
        <begin position="49"/>
        <end position="70"/>
    </location>
</feature>
<dbReference type="GeneID" id="39730093"/>
<evidence type="ECO:0000256" key="4">
    <source>
        <dbReference type="ARBA" id="ARBA00023136"/>
    </source>
</evidence>
<keyword evidence="8" id="KW-1185">Reference proteome</keyword>
<gene>
    <name evidence="7" type="primary">CEPT</name>
    <name evidence="7" type="ORF">PGAL8A_00156800</name>
</gene>
<feature type="transmembrane region" description="Helical" evidence="6">
    <location>
        <begin position="131"/>
        <end position="152"/>
    </location>
</feature>
<dbReference type="OrthoDB" id="196717at2759"/>
<dbReference type="Gene3D" id="1.20.120.1760">
    <property type="match status" value="1"/>
</dbReference>
<keyword evidence="3 5" id="KW-0808">Transferase</keyword>
<evidence type="ECO:0000256" key="2">
    <source>
        <dbReference type="ARBA" id="ARBA00010441"/>
    </source>
</evidence>
<feature type="transmembrane region" description="Helical" evidence="6">
    <location>
        <begin position="219"/>
        <end position="238"/>
    </location>
</feature>
<evidence type="ECO:0000313" key="7">
    <source>
        <dbReference type="EMBL" id="CRG93860.1"/>
    </source>
</evidence>
<dbReference type="Pfam" id="PF01066">
    <property type="entry name" value="CDP-OH_P_transf"/>
    <property type="match status" value="1"/>
</dbReference>
<dbReference type="AlphaFoldDB" id="A0A1J1GND4"/>
<dbReference type="OMA" id="SVYANCK"/>
<comment type="subcellular location">
    <subcellularLocation>
        <location evidence="1">Membrane</location>
    </subcellularLocation>
</comment>
<dbReference type="Proteomes" id="UP000220797">
    <property type="component" value="Unassembled WGS sequence"/>
</dbReference>
<dbReference type="VEuPathDB" id="PlasmoDB:PGAL8A_00156800"/>
<dbReference type="PANTHER" id="PTHR10414">
    <property type="entry name" value="ETHANOLAMINEPHOSPHOTRANSFERASE"/>
    <property type="match status" value="1"/>
</dbReference>
<accession>A0A1J1GND4</accession>
<feature type="transmembrane region" description="Helical" evidence="6">
    <location>
        <begin position="244"/>
        <end position="270"/>
    </location>
</feature>
<dbReference type="InterPro" id="IPR048254">
    <property type="entry name" value="CDP_ALCOHOL_P_TRANSF_CS"/>
</dbReference>
<organism evidence="7 8">
    <name type="scientific">Plasmodium gallinaceum</name>
    <dbReference type="NCBI Taxonomy" id="5849"/>
    <lineage>
        <taxon>Eukaryota</taxon>
        <taxon>Sar</taxon>
        <taxon>Alveolata</taxon>
        <taxon>Apicomplexa</taxon>
        <taxon>Aconoidasida</taxon>
        <taxon>Haemosporida</taxon>
        <taxon>Plasmodiidae</taxon>
        <taxon>Plasmodium</taxon>
        <taxon>Plasmodium (Haemamoeba)</taxon>
    </lineage>
</organism>
<feature type="transmembrane region" description="Helical" evidence="6">
    <location>
        <begin position="164"/>
        <end position="182"/>
    </location>
</feature>
<dbReference type="GO" id="GO:0016780">
    <property type="term" value="F:phosphotransferase activity, for other substituted phosphate groups"/>
    <property type="evidence" value="ECO:0007669"/>
    <property type="project" value="InterPro"/>
</dbReference>
<dbReference type="EMBL" id="CVMV01000019">
    <property type="protein sequence ID" value="CRG93860.1"/>
    <property type="molecule type" value="Genomic_DNA"/>
</dbReference>
<dbReference type="GO" id="GO:0008654">
    <property type="term" value="P:phospholipid biosynthetic process"/>
    <property type="evidence" value="ECO:0007669"/>
    <property type="project" value="InterPro"/>
</dbReference>